<evidence type="ECO:0000313" key="2">
    <source>
        <dbReference type="Proteomes" id="UP000317778"/>
    </source>
</evidence>
<proteinExistence type="predicted"/>
<gene>
    <name evidence="1" type="ORF">CEE36_10670</name>
</gene>
<organism evidence="1 2">
    <name type="scientific">candidate division TA06 bacterium B3_TA06</name>
    <dbReference type="NCBI Taxonomy" id="2012487"/>
    <lineage>
        <taxon>Bacteria</taxon>
        <taxon>Bacteria division TA06</taxon>
    </lineage>
</organism>
<reference evidence="1 2" key="1">
    <citation type="submission" date="2017-06" db="EMBL/GenBank/DDBJ databases">
        <title>Novel microbial phyla capable of carbon fixation and sulfur reduction in deep-sea sediments.</title>
        <authorList>
            <person name="Huang J."/>
            <person name="Baker B."/>
            <person name="Wang Y."/>
        </authorList>
    </citation>
    <scope>NUCLEOTIDE SEQUENCE [LARGE SCALE GENOMIC DNA]</scope>
    <source>
        <strain evidence="1">B3_TA06</strain>
    </source>
</reference>
<evidence type="ECO:0000313" key="1">
    <source>
        <dbReference type="EMBL" id="TKJ38460.1"/>
    </source>
</evidence>
<dbReference type="AlphaFoldDB" id="A0A532UU39"/>
<comment type="caution">
    <text evidence="1">The sequence shown here is derived from an EMBL/GenBank/DDBJ whole genome shotgun (WGS) entry which is preliminary data.</text>
</comment>
<name>A0A532UU39_UNCT6</name>
<protein>
    <submittedName>
        <fullName evidence="1">Uncharacterized protein</fullName>
    </submittedName>
</protein>
<sequence length="681" mass="76979">MKSLRLQGKLLVVYIALVSVVSLLKADYYQPDFFPIGLTGINPTGWASNNCPYGNLETPWEWQKDADHPNGEDSLIFKLGVNCIGSEDAYRYYLMSFHGPNSQDNYLYKVCVPSFDPTDSVDSIFLITAAYHSTIRFTDYYNDTTEHVGSTTDIPPNAFFRPPYWGKCGGDTNSTSPYGDPKFGHDCSVDGGTGYYPYGTTYDNWNDYDGDTTWHKMADEAVDSFAAYFSHHLDTAKYIWGYNLITEDPATYRNFTNLSRPPWHGCWAAVDRIFRGHNTGFKASITDWESDSAKHAGIRGVEEASSAFNNGHRMIIAKSSTSPMHRGGYNIFEALPDLDAFVGYSHGWCHGNWNYGCDSIFDWFLYGDPSKPQAKGGRHNIAIYFQRYGKTNLAYPDQKRRWIPALCLEWQIDKNNLTKAKARRPCPPEIRCAAYLVLSRGAKGLLFHPWTYNYKDTNTVDLDPSDIAIPSYGASQYHYYNLGLRDQVGYPFGEGGPRSGTHKLNSGGGGSTYWHTNRDDTTYDYLANSLIPEIKKIAPKLMQLDWVNAYSLNSTAPEWRSPCPHYYVDDVWGAEFMDVAFFDHPYEPIGVEYFMMVNREGIADMTNRTVSVALDAEHWPEEDTLILTDIANADNPRKLKRVGERFTFTEVFEPGEGKLYRVAPTNEAPITLVPSTEGGVR</sequence>
<dbReference type="EMBL" id="NJBO01000027">
    <property type="protein sequence ID" value="TKJ38460.1"/>
    <property type="molecule type" value="Genomic_DNA"/>
</dbReference>
<dbReference type="Proteomes" id="UP000317778">
    <property type="component" value="Unassembled WGS sequence"/>
</dbReference>
<accession>A0A532UU39</accession>